<evidence type="ECO:0000256" key="1">
    <source>
        <dbReference type="ARBA" id="ARBA00004141"/>
    </source>
</evidence>
<feature type="transmembrane region" description="Helical" evidence="5">
    <location>
        <begin position="212"/>
        <end position="237"/>
    </location>
</feature>
<keyword evidence="3 5" id="KW-1133">Transmembrane helix</keyword>
<evidence type="ECO:0000313" key="7">
    <source>
        <dbReference type="Proteomes" id="UP000613401"/>
    </source>
</evidence>
<evidence type="ECO:0000256" key="4">
    <source>
        <dbReference type="ARBA" id="ARBA00023136"/>
    </source>
</evidence>
<evidence type="ECO:0000256" key="2">
    <source>
        <dbReference type="ARBA" id="ARBA00022692"/>
    </source>
</evidence>
<dbReference type="GO" id="GO:0046873">
    <property type="term" value="F:metal ion transmembrane transporter activity"/>
    <property type="evidence" value="ECO:0007669"/>
    <property type="project" value="InterPro"/>
</dbReference>
<reference evidence="6" key="1">
    <citation type="journal article" date="2020" name="Phytopathology">
        <title>Genome sequence and comparative analysis of Colletotrichum gloeosporioides isolated from Liriodendron leaves.</title>
        <authorList>
            <person name="Fu F.F."/>
            <person name="Hao Z."/>
            <person name="Wang P."/>
            <person name="Lu Y."/>
            <person name="Xue L.J."/>
            <person name="Wei G."/>
            <person name="Tian Y."/>
            <person name="Baishi H."/>
            <person name="Xu H."/>
            <person name="Shi J."/>
            <person name="Cheng T."/>
            <person name="Wang G."/>
            <person name="Yi Y."/>
            <person name="Chen J."/>
        </authorList>
    </citation>
    <scope>NUCLEOTIDE SEQUENCE</scope>
    <source>
        <strain evidence="6">Lc1</strain>
    </source>
</reference>
<proteinExistence type="predicted"/>
<dbReference type="RefSeq" id="XP_045261982.1">
    <property type="nucleotide sequence ID" value="XM_045400331.1"/>
</dbReference>
<gene>
    <name evidence="6" type="ORF">GCG54_00000190</name>
</gene>
<dbReference type="Proteomes" id="UP000613401">
    <property type="component" value="Unassembled WGS sequence"/>
</dbReference>
<keyword evidence="4 5" id="KW-0472">Membrane</keyword>
<evidence type="ECO:0000256" key="3">
    <source>
        <dbReference type="ARBA" id="ARBA00022989"/>
    </source>
</evidence>
<feature type="non-terminal residue" evidence="6">
    <location>
        <position position="1"/>
    </location>
</feature>
<evidence type="ECO:0000313" key="6">
    <source>
        <dbReference type="EMBL" id="KAF3802823.1"/>
    </source>
</evidence>
<dbReference type="SUPFAM" id="SSF144083">
    <property type="entry name" value="Magnesium transport protein CorA, transmembrane region"/>
    <property type="match status" value="1"/>
</dbReference>
<dbReference type="GO" id="GO:0016020">
    <property type="term" value="C:membrane"/>
    <property type="evidence" value="ECO:0007669"/>
    <property type="project" value="UniProtKB-SubCell"/>
</dbReference>
<dbReference type="InterPro" id="IPR002523">
    <property type="entry name" value="MgTranspt_CorA/ZnTranspt_ZntB"/>
</dbReference>
<dbReference type="EMBL" id="WVTB01000059">
    <property type="protein sequence ID" value="KAF3802823.1"/>
    <property type="molecule type" value="Genomic_DNA"/>
</dbReference>
<keyword evidence="7" id="KW-1185">Reference proteome</keyword>
<name>A0A8H4CFB6_COLGL</name>
<accession>A0A8H4CFB6</accession>
<dbReference type="AlphaFoldDB" id="A0A8H4CFB6"/>
<dbReference type="InterPro" id="IPR045863">
    <property type="entry name" value="CorA_TM1_TM2"/>
</dbReference>
<sequence>YNCRSSHNWPGDLALSMTYFVKSRTINAILFGCDDETMDKVKWRLRNAEGNVCHPLLLVGIFAELERARQFALVDHNFDKLLDIASQLSQNEKDVHGSIEPWLDIYYLKIALQTWKKQLQKVVDHVDELSAAWRVGVGQTAETCAAFQSKAQSAGSRIKERILEIMDDYDEKISECEMIIEGMTLANSLGHSKANTSIAVSTKEDSSQMRSIAFLTMVFLPATFVATLFSMTFFQWIPDDSEKMVSPFLWIYFVVALILTLFTVWLLRRLANPKKTKKLGVEDPEKGLIPRGIPRVLQSINWKIQKVKRESEKLHD</sequence>
<dbReference type="GeneID" id="69007363"/>
<comment type="caution">
    <text evidence="6">The sequence shown here is derived from an EMBL/GenBank/DDBJ whole genome shotgun (WGS) entry which is preliminary data.</text>
</comment>
<dbReference type="Pfam" id="PF01544">
    <property type="entry name" value="CorA"/>
    <property type="match status" value="1"/>
</dbReference>
<protein>
    <submittedName>
        <fullName evidence="6">Uncharacterized protein</fullName>
    </submittedName>
</protein>
<reference evidence="6" key="2">
    <citation type="submission" date="2020-03" db="EMBL/GenBank/DDBJ databases">
        <authorList>
            <person name="Fu F.-F."/>
            <person name="Chen J."/>
        </authorList>
    </citation>
    <scope>NUCLEOTIDE SEQUENCE</scope>
    <source>
        <strain evidence="6">Lc1</strain>
    </source>
</reference>
<feature type="transmembrane region" description="Helical" evidence="5">
    <location>
        <begin position="249"/>
        <end position="267"/>
    </location>
</feature>
<evidence type="ECO:0000256" key="5">
    <source>
        <dbReference type="SAM" id="Phobius"/>
    </source>
</evidence>
<dbReference type="Gene3D" id="1.20.58.340">
    <property type="entry name" value="Magnesium transport protein CorA, transmembrane region"/>
    <property type="match status" value="1"/>
</dbReference>
<keyword evidence="2 5" id="KW-0812">Transmembrane</keyword>
<comment type="subcellular location">
    <subcellularLocation>
        <location evidence="1">Membrane</location>
        <topology evidence="1">Multi-pass membrane protein</topology>
    </subcellularLocation>
</comment>
<organism evidence="6 7">
    <name type="scientific">Colletotrichum gloeosporioides</name>
    <name type="common">Anthracnose fungus</name>
    <name type="synonym">Glomerella cingulata</name>
    <dbReference type="NCBI Taxonomy" id="474922"/>
    <lineage>
        <taxon>Eukaryota</taxon>
        <taxon>Fungi</taxon>
        <taxon>Dikarya</taxon>
        <taxon>Ascomycota</taxon>
        <taxon>Pezizomycotina</taxon>
        <taxon>Sordariomycetes</taxon>
        <taxon>Hypocreomycetidae</taxon>
        <taxon>Glomerellales</taxon>
        <taxon>Glomerellaceae</taxon>
        <taxon>Colletotrichum</taxon>
        <taxon>Colletotrichum gloeosporioides species complex</taxon>
    </lineage>
</organism>